<feature type="compositionally biased region" description="Gly residues" evidence="2">
    <location>
        <begin position="199"/>
        <end position="214"/>
    </location>
</feature>
<evidence type="ECO:0000256" key="2">
    <source>
        <dbReference type="SAM" id="MobiDB-lite"/>
    </source>
</evidence>
<feature type="domain" description="Root UVB sensitive protein C-terminal" evidence="4">
    <location>
        <begin position="476"/>
        <end position="566"/>
    </location>
</feature>
<feature type="domain" description="Protein root UVB sensitive/RUS" evidence="3">
    <location>
        <begin position="240"/>
        <end position="472"/>
    </location>
</feature>
<name>A0A2K3D5J4_CHLRE</name>
<reference evidence="5 6" key="1">
    <citation type="journal article" date="2007" name="Science">
        <title>The Chlamydomonas genome reveals the evolution of key animal and plant functions.</title>
        <authorList>
            <person name="Merchant S.S."/>
            <person name="Prochnik S.E."/>
            <person name="Vallon O."/>
            <person name="Harris E.H."/>
            <person name="Karpowicz S.J."/>
            <person name="Witman G.B."/>
            <person name="Terry A."/>
            <person name="Salamov A."/>
            <person name="Fritz-Laylin L.K."/>
            <person name="Marechal-Drouard L."/>
            <person name="Marshall W.F."/>
            <person name="Qu L.H."/>
            <person name="Nelson D.R."/>
            <person name="Sanderfoot A.A."/>
            <person name="Spalding M.H."/>
            <person name="Kapitonov V.V."/>
            <person name="Ren Q."/>
            <person name="Ferris P."/>
            <person name="Lindquist E."/>
            <person name="Shapiro H."/>
            <person name="Lucas S.M."/>
            <person name="Grimwood J."/>
            <person name="Schmutz J."/>
            <person name="Cardol P."/>
            <person name="Cerutti H."/>
            <person name="Chanfreau G."/>
            <person name="Chen C.L."/>
            <person name="Cognat V."/>
            <person name="Croft M.T."/>
            <person name="Dent R."/>
            <person name="Dutcher S."/>
            <person name="Fernandez E."/>
            <person name="Fukuzawa H."/>
            <person name="Gonzalez-Ballester D."/>
            <person name="Gonzalez-Halphen D."/>
            <person name="Hallmann A."/>
            <person name="Hanikenne M."/>
            <person name="Hippler M."/>
            <person name="Inwood W."/>
            <person name="Jabbari K."/>
            <person name="Kalanon M."/>
            <person name="Kuras R."/>
            <person name="Lefebvre P.A."/>
            <person name="Lemaire S.D."/>
            <person name="Lobanov A.V."/>
            <person name="Lohr M."/>
            <person name="Manuell A."/>
            <person name="Meier I."/>
            <person name="Mets L."/>
            <person name="Mittag M."/>
            <person name="Mittelmeier T."/>
            <person name="Moroney J.V."/>
            <person name="Moseley J."/>
            <person name="Napoli C."/>
            <person name="Nedelcu A.M."/>
            <person name="Niyogi K."/>
            <person name="Novoselov S.V."/>
            <person name="Paulsen I.T."/>
            <person name="Pazour G."/>
            <person name="Purton S."/>
            <person name="Ral J.P."/>
            <person name="Riano-Pachon D.M."/>
            <person name="Riekhof W."/>
            <person name="Rymarquis L."/>
            <person name="Schroda M."/>
            <person name="Stern D."/>
            <person name="Umen J."/>
            <person name="Willows R."/>
            <person name="Wilson N."/>
            <person name="Zimmer S.L."/>
            <person name="Allmer J."/>
            <person name="Balk J."/>
            <person name="Bisova K."/>
            <person name="Chen C.J."/>
            <person name="Elias M."/>
            <person name="Gendler K."/>
            <person name="Hauser C."/>
            <person name="Lamb M.R."/>
            <person name="Ledford H."/>
            <person name="Long J.C."/>
            <person name="Minagawa J."/>
            <person name="Page M.D."/>
            <person name="Pan J."/>
            <person name="Pootakham W."/>
            <person name="Roje S."/>
            <person name="Rose A."/>
            <person name="Stahlberg E."/>
            <person name="Terauchi A.M."/>
            <person name="Yang P."/>
            <person name="Ball S."/>
            <person name="Bowler C."/>
            <person name="Dieckmann C.L."/>
            <person name="Gladyshev V.N."/>
            <person name="Green P."/>
            <person name="Jorgensen R."/>
            <person name="Mayfield S."/>
            <person name="Mueller-Roeber B."/>
            <person name="Rajamani S."/>
            <person name="Sayre R.T."/>
            <person name="Brokstein P."/>
            <person name="Dubchak I."/>
            <person name="Goodstein D."/>
            <person name="Hornick L."/>
            <person name="Huang Y.W."/>
            <person name="Jhaveri J."/>
            <person name="Luo Y."/>
            <person name="Martinez D."/>
            <person name="Ngau W.C."/>
            <person name="Otillar B."/>
            <person name="Poliakov A."/>
            <person name="Porter A."/>
            <person name="Szajkowski L."/>
            <person name="Werner G."/>
            <person name="Zhou K."/>
            <person name="Grigoriev I.V."/>
            <person name="Rokhsar D.S."/>
            <person name="Grossman A.R."/>
        </authorList>
    </citation>
    <scope>NUCLEOTIDE SEQUENCE [LARGE SCALE GENOMIC DNA]</scope>
    <source>
        <strain evidence="6">CC-503</strain>
    </source>
</reference>
<dbReference type="KEGG" id="cre:CHLRE_12g560250v5"/>
<gene>
    <name evidence="5" type="ORF">CHLRE_12g560250v5</name>
</gene>
<dbReference type="InterPro" id="IPR054549">
    <property type="entry name" value="UVB_sens_RUS_dom"/>
</dbReference>
<dbReference type="Proteomes" id="UP000006906">
    <property type="component" value="Chromosome 12"/>
</dbReference>
<dbReference type="Pfam" id="PF04884">
    <property type="entry name" value="UVB_sens_prot"/>
    <property type="match status" value="1"/>
</dbReference>
<keyword evidence="6" id="KW-1185">Reference proteome</keyword>
<dbReference type="OrthoDB" id="364779at2759"/>
<feature type="region of interest" description="Disordered" evidence="2">
    <location>
        <begin position="52"/>
        <end position="146"/>
    </location>
</feature>
<dbReference type="InParanoid" id="A0A2K3D5J4"/>
<dbReference type="ExpressionAtlas" id="A0A2K3D5J4">
    <property type="expression patterns" value="baseline and differential"/>
</dbReference>
<dbReference type="InterPro" id="IPR055412">
    <property type="entry name" value="UVB_sens_C"/>
</dbReference>
<evidence type="ECO:0000259" key="3">
    <source>
        <dbReference type="Pfam" id="PF04884"/>
    </source>
</evidence>
<feature type="region of interest" description="Disordered" evidence="2">
    <location>
        <begin position="192"/>
        <end position="214"/>
    </location>
</feature>
<sequence>MAPQRFCVASVSLQPLSAAKPDGPAALCFNWQRAPSTQLLAFISAPLSAQFAESGSASGPGDAPWGSAARGSAKQRDEHQWGGRSAASGAEAASASGASDAGAAAGAPSGRQTSASAPDAGDGPRARFPPWKQLGIAPPKLPGASTNRHVLAEQGTVDDAGGIVVESCAGRRRRVYMPRNHTGPLPPVPTSAGAAEAGGAAGAGGAGGGKGGGAAAAATAAATAAAAEWEGFEIVDERQTHEDHLRSLVHSYLLPNGFPDSVAPQYAPYMAWRGVQYFFGGAISVFTTQSLLGALGVAGRYSGEAAAAINWVIKDGAGRLGRLLFARWGRELDCELKQFRLMGDLLMEAGAALELATIYAPPAFLPLACTANLSKNLAAVAASSTRAPIYRTFALQNNLADITAKGESVANLADILGTVAGIALSRMKWPRMATFGFLSAGYLVASRKEVDSVELPYMNRARLAYAARQYLTGGQVPGVAEANHHEPLLPWGRYNQGRLVLGASVEAACAAPADLLTAAAAFREGPYLVTYRPDTKKAYVLLRDGATNLDCLKASFFGHVFLHILDGHHLDAHALPLPAGFRQGLADTPSTAQLADFASVTTVCSGSSSRSCGASSSSSSSRRNGGAGAGGSGPAAAGCAAGSPGAAAAAGASADERWRAALLRTQAVVSALYPDFLAQAERNGWKLQQTMLNPKENRLLKLSVPLQTL</sequence>
<evidence type="ECO:0000313" key="5">
    <source>
        <dbReference type="EMBL" id="PNW75796.1"/>
    </source>
</evidence>
<dbReference type="InterPro" id="IPR006968">
    <property type="entry name" value="RUS_fam"/>
</dbReference>
<evidence type="ECO:0000259" key="4">
    <source>
        <dbReference type="Pfam" id="PF24160"/>
    </source>
</evidence>
<evidence type="ECO:0000256" key="1">
    <source>
        <dbReference type="ARBA" id="ARBA00007558"/>
    </source>
</evidence>
<dbReference type="Gramene" id="PNW75796">
    <property type="protein sequence ID" value="PNW75796"/>
    <property type="gene ID" value="CHLRE_12g560250v5"/>
</dbReference>
<dbReference type="Pfam" id="PF24160">
    <property type="entry name" value="UVB_sens_C"/>
    <property type="match status" value="1"/>
</dbReference>
<dbReference type="GeneID" id="5728674"/>
<comment type="similarity">
    <text evidence="1">Belongs to the RUS1 family.</text>
</comment>
<dbReference type="RefSeq" id="XP_042918842.1">
    <property type="nucleotide sequence ID" value="XM_043069162.1"/>
</dbReference>
<proteinExistence type="inferred from homology"/>
<accession>A0A2K3D5J4</accession>
<feature type="region of interest" description="Disordered" evidence="2">
    <location>
        <begin position="604"/>
        <end position="635"/>
    </location>
</feature>
<protein>
    <submittedName>
        <fullName evidence="5">Uncharacterized protein</fullName>
    </submittedName>
</protein>
<feature type="compositionally biased region" description="Low complexity" evidence="2">
    <location>
        <begin position="82"/>
        <end position="110"/>
    </location>
</feature>
<dbReference type="EMBL" id="CM008973">
    <property type="protein sequence ID" value="PNW75796.1"/>
    <property type="molecule type" value="Genomic_DNA"/>
</dbReference>
<dbReference type="AlphaFoldDB" id="A0A2K3D5J4"/>
<feature type="compositionally biased region" description="Low complexity" evidence="2">
    <location>
        <begin position="604"/>
        <end position="624"/>
    </location>
</feature>
<organism evidence="5 6">
    <name type="scientific">Chlamydomonas reinhardtii</name>
    <name type="common">Chlamydomonas smithii</name>
    <dbReference type="NCBI Taxonomy" id="3055"/>
    <lineage>
        <taxon>Eukaryota</taxon>
        <taxon>Viridiplantae</taxon>
        <taxon>Chlorophyta</taxon>
        <taxon>core chlorophytes</taxon>
        <taxon>Chlorophyceae</taxon>
        <taxon>CS clade</taxon>
        <taxon>Chlamydomonadales</taxon>
        <taxon>Chlamydomonadaceae</taxon>
        <taxon>Chlamydomonas</taxon>
    </lineage>
</organism>
<dbReference type="PANTHER" id="PTHR12770:SF20">
    <property type="entry name" value="PROTEIN ROOT UVB SENSITIVE 6"/>
    <property type="match status" value="1"/>
</dbReference>
<evidence type="ECO:0000313" key="6">
    <source>
        <dbReference type="Proteomes" id="UP000006906"/>
    </source>
</evidence>
<dbReference type="PANTHER" id="PTHR12770">
    <property type="entry name" value="RUS1 FAMILY PROTEIN C16ORF58"/>
    <property type="match status" value="1"/>
</dbReference>